<dbReference type="Proteomes" id="UP000505325">
    <property type="component" value="Chromosome"/>
</dbReference>
<dbReference type="InterPro" id="IPR038765">
    <property type="entry name" value="Papain-like_cys_pep_sf"/>
</dbReference>
<keyword evidence="3" id="KW-0808">Transferase</keyword>
<gene>
    <name evidence="3" type="ORF">PMPD1_2201</name>
</gene>
<reference evidence="3 4" key="1">
    <citation type="submission" date="2020-06" db="EMBL/GenBank/DDBJ databases">
        <title>Genome sequence of Paramixta manurensis strain PD-1.</title>
        <authorList>
            <person name="Lee C.W."/>
            <person name="Kim J."/>
        </authorList>
    </citation>
    <scope>NUCLEOTIDE SEQUENCE [LARGE SCALE GENOMIC DNA]</scope>
    <source>
        <strain evidence="3 4">PD-1</strain>
    </source>
</reference>
<name>A0A6M8U8P0_9GAMM</name>
<dbReference type="PRINTS" id="PR01543">
    <property type="entry name" value="ANATRNSFRASE"/>
</dbReference>
<dbReference type="EMBL" id="CP054212">
    <property type="protein sequence ID" value="QKJ87146.1"/>
    <property type="molecule type" value="Genomic_DNA"/>
</dbReference>
<evidence type="ECO:0000313" key="4">
    <source>
        <dbReference type="Proteomes" id="UP000505325"/>
    </source>
</evidence>
<dbReference type="PANTHER" id="PTHR11786">
    <property type="entry name" value="N-HYDROXYARYLAMINE O-ACETYLTRANSFERASE"/>
    <property type="match status" value="1"/>
</dbReference>
<protein>
    <submittedName>
        <fullName evidence="3">N-hydroxyarylamine O-acetyltransferase</fullName>
    </submittedName>
</protein>
<keyword evidence="4" id="KW-1185">Reference proteome</keyword>
<evidence type="ECO:0000256" key="1">
    <source>
        <dbReference type="ARBA" id="ARBA00006547"/>
    </source>
</evidence>
<proteinExistence type="inferred from homology"/>
<dbReference type="PANTHER" id="PTHR11786:SF0">
    <property type="entry name" value="ARYLAMINE N-ACETYLTRANSFERASE 4-RELATED"/>
    <property type="match status" value="1"/>
</dbReference>
<organism evidence="3 4">
    <name type="scientific">Paramixta manurensis</name>
    <dbReference type="NCBI Taxonomy" id="2740817"/>
    <lineage>
        <taxon>Bacteria</taxon>
        <taxon>Pseudomonadati</taxon>
        <taxon>Pseudomonadota</taxon>
        <taxon>Gammaproteobacteria</taxon>
        <taxon>Enterobacterales</taxon>
        <taxon>Erwiniaceae</taxon>
        <taxon>Paramixta</taxon>
    </lineage>
</organism>
<dbReference type="KEGG" id="pmak:PMPD1_2201"/>
<dbReference type="InterPro" id="IPR001447">
    <property type="entry name" value="Arylamine_N-AcTrfase"/>
</dbReference>
<sequence length="280" mass="31931">MSFDLGAWFTRIGYHGSRQPTLETLTQLHLLHPCAIPFENLDVLLSRPILLDQQAIFAKLIEAGRGGYCYEQNALFAAGLQALGFQVEGLAARVLIAAPPTLPPRTHKLLLITLAGERWIADVGFGGKTLTAPLRLRTDVTQHTPHGTYQLQRIEHDYLLVCRQAADWQPLYRFTLETQYPADYEMANYYVSHWPDSHFRHHLLLSRQLTEGGALAVNNHQLSRYDAQGNLQRESVDDETLYRQWLPRFGLRLDDPHYGVSIEQFSAMMASLRQPETPRE</sequence>
<evidence type="ECO:0000256" key="2">
    <source>
        <dbReference type="RuleBase" id="RU003452"/>
    </source>
</evidence>
<dbReference type="AlphaFoldDB" id="A0A6M8U8P0"/>
<dbReference type="GO" id="GO:0004060">
    <property type="term" value="F:arylamine N-acetyltransferase activity"/>
    <property type="evidence" value="ECO:0007669"/>
    <property type="project" value="TreeGrafter"/>
</dbReference>
<comment type="similarity">
    <text evidence="1 2">Belongs to the arylamine N-acetyltransferase family.</text>
</comment>
<dbReference type="Pfam" id="PF00797">
    <property type="entry name" value="Acetyltransf_2"/>
    <property type="match status" value="1"/>
</dbReference>
<dbReference type="RefSeq" id="WP_173634110.1">
    <property type="nucleotide sequence ID" value="NZ_CP054212.1"/>
</dbReference>
<dbReference type="SUPFAM" id="SSF54001">
    <property type="entry name" value="Cysteine proteinases"/>
    <property type="match status" value="1"/>
</dbReference>
<evidence type="ECO:0000313" key="3">
    <source>
        <dbReference type="EMBL" id="QKJ87146.1"/>
    </source>
</evidence>
<dbReference type="Gene3D" id="2.40.128.150">
    <property type="entry name" value="Cysteine proteinases"/>
    <property type="match status" value="1"/>
</dbReference>
<dbReference type="Gene3D" id="3.30.2140.10">
    <property type="entry name" value="Arylamine N-acetyltransferase"/>
    <property type="match status" value="1"/>
</dbReference>
<accession>A0A6M8U8P0</accession>